<gene>
    <name evidence="4" type="ORF">AO501_02830</name>
</gene>
<evidence type="ECO:0000256" key="2">
    <source>
        <dbReference type="ARBA" id="ARBA00022525"/>
    </source>
</evidence>
<reference evidence="4 5" key="1">
    <citation type="submission" date="2015-10" db="EMBL/GenBank/DDBJ databases">
        <title>Mycobacterium gordonae draft genome assembly.</title>
        <authorList>
            <person name="Ustinova V."/>
            <person name="Smirnova T."/>
            <person name="Blagodatskikh K."/>
            <person name="Varlamov D."/>
            <person name="Larionova E."/>
            <person name="Chernousova L."/>
        </authorList>
    </citation>
    <scope>NUCLEOTIDE SEQUENCE [LARGE SCALE GENOMIC DNA]</scope>
    <source>
        <strain evidence="4 5">CTRI 14-8773</strain>
    </source>
</reference>
<keyword evidence="3" id="KW-0732">Signal</keyword>
<evidence type="ECO:0000313" key="4">
    <source>
        <dbReference type="EMBL" id="KQH78304.1"/>
    </source>
</evidence>
<dbReference type="GO" id="GO:0005576">
    <property type="term" value="C:extracellular region"/>
    <property type="evidence" value="ECO:0007669"/>
    <property type="project" value="UniProtKB-SubCell"/>
</dbReference>
<dbReference type="Pfam" id="PF00756">
    <property type="entry name" value="Esterase"/>
    <property type="match status" value="1"/>
</dbReference>
<feature type="chain" id="PRO_5006198005" description="Esterase family protein" evidence="3">
    <location>
        <begin position="21"/>
        <end position="319"/>
    </location>
</feature>
<accession>A0A0Q2UCP0</accession>
<feature type="signal peptide" evidence="3">
    <location>
        <begin position="1"/>
        <end position="20"/>
    </location>
</feature>
<dbReference type="InterPro" id="IPR050583">
    <property type="entry name" value="Mycobacterial_A85_antigen"/>
</dbReference>
<evidence type="ECO:0000256" key="1">
    <source>
        <dbReference type="ARBA" id="ARBA00004613"/>
    </source>
</evidence>
<comment type="subcellular location">
    <subcellularLocation>
        <location evidence="1">Secreted</location>
    </subcellularLocation>
</comment>
<dbReference type="PANTHER" id="PTHR48098">
    <property type="entry name" value="ENTEROCHELIN ESTERASE-RELATED"/>
    <property type="match status" value="1"/>
</dbReference>
<keyword evidence="2" id="KW-0964">Secreted</keyword>
<name>A0A0Q2UCP0_MYCGO</name>
<proteinExistence type="predicted"/>
<dbReference type="RefSeq" id="WP_055578764.1">
    <property type="nucleotide sequence ID" value="NZ_LKTM01000223.1"/>
</dbReference>
<dbReference type="Gene3D" id="3.40.50.1820">
    <property type="entry name" value="alpha/beta hydrolase"/>
    <property type="match status" value="1"/>
</dbReference>
<dbReference type="EMBL" id="LKTM01000223">
    <property type="protein sequence ID" value="KQH78304.1"/>
    <property type="molecule type" value="Genomic_DNA"/>
</dbReference>
<dbReference type="Proteomes" id="UP000051677">
    <property type="component" value="Unassembled WGS sequence"/>
</dbReference>
<dbReference type="InterPro" id="IPR000801">
    <property type="entry name" value="Esterase-like"/>
</dbReference>
<protein>
    <recommendedName>
        <fullName evidence="6">Esterase family protein</fullName>
    </recommendedName>
</protein>
<organism evidence="4 5">
    <name type="scientific">Mycobacterium gordonae</name>
    <dbReference type="NCBI Taxonomy" id="1778"/>
    <lineage>
        <taxon>Bacteria</taxon>
        <taxon>Bacillati</taxon>
        <taxon>Actinomycetota</taxon>
        <taxon>Actinomycetes</taxon>
        <taxon>Mycobacteriales</taxon>
        <taxon>Mycobacteriaceae</taxon>
        <taxon>Mycobacterium</taxon>
    </lineage>
</organism>
<sequence length="319" mass="33043">MTLAFLLSLTSFLAIPHAVADPAQGAHITDVQHVTDRWDKVSVYSPAMDKVIVNDVFVAPRSGAPTFYLLPGIDGGDNLDPGASFGPGAKSWFGMTDIPGFFANKNVNVVSPLGGQFSWWTDWVGDPGKQYQTYMTRELPPLINSMYHTNGRNAVGGLSSTGGTAIDYAVQAPGVFQAVASYSGLPAPSDSPQQVALTLSGGGASAEAMWGPLGGPLWVAHDPSKNIGKLRGVAVYAAASGGGQGAVDRLPDGFGNNFAGGLIEGIVASNTKAFADAAAAGGLPITYVVRPEGSHTWGLFESEMQESWNTTVGRALGVG</sequence>
<evidence type="ECO:0000256" key="3">
    <source>
        <dbReference type="SAM" id="SignalP"/>
    </source>
</evidence>
<dbReference type="PANTHER" id="PTHR48098:SF1">
    <property type="entry name" value="DIACYLGLYCEROL ACYLTRANSFERASE_MYCOLYLTRANSFERASE AG85A"/>
    <property type="match status" value="1"/>
</dbReference>
<dbReference type="AlphaFoldDB" id="A0A0Q2UCP0"/>
<comment type="caution">
    <text evidence="4">The sequence shown here is derived from an EMBL/GenBank/DDBJ whole genome shotgun (WGS) entry which is preliminary data.</text>
</comment>
<evidence type="ECO:0008006" key="6">
    <source>
        <dbReference type="Google" id="ProtNLM"/>
    </source>
</evidence>
<dbReference type="InterPro" id="IPR029058">
    <property type="entry name" value="AB_hydrolase_fold"/>
</dbReference>
<dbReference type="SUPFAM" id="SSF53474">
    <property type="entry name" value="alpha/beta-Hydrolases"/>
    <property type="match status" value="1"/>
</dbReference>
<evidence type="ECO:0000313" key="5">
    <source>
        <dbReference type="Proteomes" id="UP000051677"/>
    </source>
</evidence>
<dbReference type="GO" id="GO:0016747">
    <property type="term" value="F:acyltransferase activity, transferring groups other than amino-acyl groups"/>
    <property type="evidence" value="ECO:0007669"/>
    <property type="project" value="TreeGrafter"/>
</dbReference>